<organism evidence="3 4">
    <name type="scientific">Bacillus methanolicus (strain MGA3 / ATCC 53907)</name>
    <dbReference type="NCBI Taxonomy" id="796606"/>
    <lineage>
        <taxon>Bacteria</taxon>
        <taxon>Bacillati</taxon>
        <taxon>Bacillota</taxon>
        <taxon>Bacilli</taxon>
        <taxon>Bacillales</taxon>
        <taxon>Bacillaceae</taxon>
        <taxon>Bacillus</taxon>
    </lineage>
</organism>
<protein>
    <submittedName>
        <fullName evidence="3">Fimbrial assembly family protein</fullName>
    </submittedName>
</protein>
<dbReference type="EMBL" id="CP007739">
    <property type="protein sequence ID" value="AIE60908.1"/>
    <property type="molecule type" value="Genomic_DNA"/>
</dbReference>
<keyword evidence="4" id="KW-1185">Reference proteome</keyword>
<evidence type="ECO:0000256" key="2">
    <source>
        <dbReference type="SAM" id="Phobius"/>
    </source>
</evidence>
<keyword evidence="2" id="KW-0812">Transmembrane</keyword>
<evidence type="ECO:0000313" key="3">
    <source>
        <dbReference type="EMBL" id="AIE60908.1"/>
    </source>
</evidence>
<evidence type="ECO:0000313" key="4">
    <source>
        <dbReference type="Proteomes" id="UP000027602"/>
    </source>
</evidence>
<keyword evidence="1" id="KW-0175">Coiled coil</keyword>
<keyword evidence="2" id="KW-1133">Transmembrane helix</keyword>
<dbReference type="STRING" id="796606.BMMGA3_12575"/>
<feature type="coiled-coil region" evidence="1">
    <location>
        <begin position="40"/>
        <end position="67"/>
    </location>
</feature>
<dbReference type="KEGG" id="bmet:BMMGA3_12575"/>
<name>I3ECV2_BACMM</name>
<dbReference type="Proteomes" id="UP000027602">
    <property type="component" value="Chromosome"/>
</dbReference>
<gene>
    <name evidence="3" type="ORF">BMMGA3_12575</name>
</gene>
<sequence>MLVEINLLPKKEPRNLSFFIVLGTFIGLVLIGASLFFWQMNVKKQELENVENKIQLSNEILEAERTKLAEFQSSNSVQELENAIKWAKEQPYNIVYVMQKLTKVLPERGFITEFKLEEGNKITQVVQFDTKSDAAYYLNALLNYKWIDEAVITDEKAGDWEIINNNTNFSDDQIKELAKKEYFPRYYAKYELRLNAAELKKAYKLEKEKSANRNHVEEEGGDTP</sequence>
<dbReference type="HOGENOM" id="CLU_083243_0_0_9"/>
<dbReference type="RefSeq" id="WP_003347637.1">
    <property type="nucleotide sequence ID" value="NZ_ADWW01000001.1"/>
</dbReference>
<feature type="transmembrane region" description="Helical" evidence="2">
    <location>
        <begin position="16"/>
        <end position="38"/>
    </location>
</feature>
<keyword evidence="2" id="KW-0472">Membrane</keyword>
<accession>I3ECV2</accession>
<evidence type="ECO:0000256" key="1">
    <source>
        <dbReference type="SAM" id="Coils"/>
    </source>
</evidence>
<dbReference type="AlphaFoldDB" id="I3ECV2"/>
<proteinExistence type="predicted"/>
<dbReference type="eggNOG" id="COG3166">
    <property type="taxonomic scope" value="Bacteria"/>
</dbReference>
<reference evidence="3 4" key="1">
    <citation type="journal article" date="2015" name="BMC Genomics">
        <title>Transcriptome analysis of thermophilic methylotrophic Bacillus methanolicus MGA3 using RNA-sequencing provides detailed insights into its previously uncharted transcriptional landscape.</title>
        <authorList>
            <person name="Irla M."/>
            <person name="Neshat A."/>
            <person name="Brautaset T."/>
            <person name="Ruckert C."/>
            <person name="Kalinowski J."/>
            <person name="Wendisch V.F."/>
        </authorList>
    </citation>
    <scope>NUCLEOTIDE SEQUENCE [LARGE SCALE GENOMIC DNA]</scope>
    <source>
        <strain evidence="4">MGA3 / ATCC 53907</strain>
    </source>
</reference>
<dbReference type="OrthoDB" id="2971140at2"/>